<dbReference type="GO" id="GO:0005524">
    <property type="term" value="F:ATP binding"/>
    <property type="evidence" value="ECO:0007669"/>
    <property type="project" value="UniProtKB-KW"/>
</dbReference>
<protein>
    <recommendedName>
        <fullName evidence="5">EKC/KEOPS complex subunit BUD32</fullName>
        <ecNumber evidence="3">2.7.11.1</ecNumber>
    </recommendedName>
    <alternativeName>
        <fullName evidence="8 9">Atypical Serine/threonine protein kinase BUD32</fullName>
    </alternativeName>
    <alternativeName>
        <fullName evidence="4">EKC/KEOPS complex subunit bud32</fullName>
    </alternativeName>
</protein>
<evidence type="ECO:0000259" key="13">
    <source>
        <dbReference type="PROSITE" id="PS50011"/>
    </source>
</evidence>
<evidence type="ECO:0000256" key="5">
    <source>
        <dbReference type="ARBA" id="ARBA00019973"/>
    </source>
</evidence>
<feature type="compositionally biased region" description="Low complexity" evidence="12">
    <location>
        <begin position="1"/>
        <end position="21"/>
    </location>
</feature>
<evidence type="ECO:0000256" key="11">
    <source>
        <dbReference type="ARBA" id="ARBA00048679"/>
    </source>
</evidence>
<dbReference type="PANTHER" id="PTHR44329:SF298">
    <property type="entry name" value="MIXED LINEAGE KINASE DOMAIN-LIKE PROTEIN"/>
    <property type="match status" value="1"/>
</dbReference>
<comment type="catalytic activity">
    <reaction evidence="10">
        <text>L-threonyl-[protein] + ATP = O-phospho-L-threonyl-[protein] + ADP + H(+)</text>
        <dbReference type="Rhea" id="RHEA:46608"/>
        <dbReference type="Rhea" id="RHEA-COMP:11060"/>
        <dbReference type="Rhea" id="RHEA-COMP:11605"/>
        <dbReference type="ChEBI" id="CHEBI:15378"/>
        <dbReference type="ChEBI" id="CHEBI:30013"/>
        <dbReference type="ChEBI" id="CHEBI:30616"/>
        <dbReference type="ChEBI" id="CHEBI:61977"/>
        <dbReference type="ChEBI" id="CHEBI:456216"/>
        <dbReference type="EC" id="2.7.11.1"/>
    </reaction>
</comment>
<proteinExistence type="predicted"/>
<feature type="region of interest" description="Disordered" evidence="12">
    <location>
        <begin position="1"/>
        <end position="28"/>
    </location>
</feature>
<evidence type="ECO:0000256" key="1">
    <source>
        <dbReference type="ARBA" id="ARBA00003747"/>
    </source>
</evidence>
<dbReference type="AlphaFoldDB" id="A0A8K0SCY2"/>
<comment type="subunit">
    <text evidence="2">Component of the EKC/KEOPS complex composed of at least BUD32, CGI121, GON7, KAE1 and PCC1; the whole complex dimerizes.</text>
</comment>
<dbReference type="PROSITE" id="PS50011">
    <property type="entry name" value="PROTEIN_KINASE_DOM"/>
    <property type="match status" value="1"/>
</dbReference>
<keyword evidence="6" id="KW-0547">Nucleotide-binding</keyword>
<organism evidence="14 15">
    <name type="scientific">Stachybotrys elegans</name>
    <dbReference type="NCBI Taxonomy" id="80388"/>
    <lineage>
        <taxon>Eukaryota</taxon>
        <taxon>Fungi</taxon>
        <taxon>Dikarya</taxon>
        <taxon>Ascomycota</taxon>
        <taxon>Pezizomycotina</taxon>
        <taxon>Sordariomycetes</taxon>
        <taxon>Hypocreomycetidae</taxon>
        <taxon>Hypocreales</taxon>
        <taxon>Stachybotryaceae</taxon>
        <taxon>Stachybotrys</taxon>
    </lineage>
</organism>
<dbReference type="PROSITE" id="PS00109">
    <property type="entry name" value="PROTEIN_KINASE_TYR"/>
    <property type="match status" value="1"/>
</dbReference>
<evidence type="ECO:0000256" key="6">
    <source>
        <dbReference type="ARBA" id="ARBA00022741"/>
    </source>
</evidence>
<comment type="function">
    <text evidence="1">Component of the EKC/KEOPS complex that is required for the formation of a threonylcarbamoyl group on adenosine at position 37 (t(6)A37) in tRNAs that read codons beginning with adenine. The complex is probably involved in the transfer of the threonylcarbamoyl moiety of threonylcarbamoyl-AMP (TC-AMP) to the N6 group of A37. BUD32 has ATPase activity in the context of the EKC/KEOPS complex and likely plays a supporting role to the catalytic subunit KAE1. The EKC/KEOPS complex also promotes both telomere uncapping and telomere elongation. The complex is required for efficient recruitment of transcriptional coactivators.</text>
</comment>
<evidence type="ECO:0000256" key="12">
    <source>
        <dbReference type="SAM" id="MobiDB-lite"/>
    </source>
</evidence>
<dbReference type="EMBL" id="JAGPNK010000015">
    <property type="protein sequence ID" value="KAH7308561.1"/>
    <property type="molecule type" value="Genomic_DNA"/>
</dbReference>
<dbReference type="Gene3D" id="1.10.510.10">
    <property type="entry name" value="Transferase(Phosphotransferase) domain 1"/>
    <property type="match status" value="1"/>
</dbReference>
<keyword evidence="14" id="KW-0808">Transferase</keyword>
<dbReference type="SMART" id="SM00220">
    <property type="entry name" value="S_TKc"/>
    <property type="match status" value="1"/>
</dbReference>
<dbReference type="Pfam" id="PF00069">
    <property type="entry name" value="Pkinase"/>
    <property type="match status" value="1"/>
</dbReference>
<keyword evidence="15" id="KW-1185">Reference proteome</keyword>
<dbReference type="InterPro" id="IPR051681">
    <property type="entry name" value="Ser/Thr_Kinases-Pseudokinases"/>
</dbReference>
<reference evidence="14" key="1">
    <citation type="journal article" date="2021" name="Nat. Commun.">
        <title>Genetic determinants of endophytism in the Arabidopsis root mycobiome.</title>
        <authorList>
            <person name="Mesny F."/>
            <person name="Miyauchi S."/>
            <person name="Thiergart T."/>
            <person name="Pickel B."/>
            <person name="Atanasova L."/>
            <person name="Karlsson M."/>
            <person name="Huettel B."/>
            <person name="Barry K.W."/>
            <person name="Haridas S."/>
            <person name="Chen C."/>
            <person name="Bauer D."/>
            <person name="Andreopoulos W."/>
            <person name="Pangilinan J."/>
            <person name="LaButti K."/>
            <person name="Riley R."/>
            <person name="Lipzen A."/>
            <person name="Clum A."/>
            <person name="Drula E."/>
            <person name="Henrissat B."/>
            <person name="Kohler A."/>
            <person name="Grigoriev I.V."/>
            <person name="Martin F.M."/>
            <person name="Hacquard S."/>
        </authorList>
    </citation>
    <scope>NUCLEOTIDE SEQUENCE</scope>
    <source>
        <strain evidence="14">MPI-CAGE-CH-0235</strain>
    </source>
</reference>
<dbReference type="SUPFAM" id="SSF56112">
    <property type="entry name" value="Protein kinase-like (PK-like)"/>
    <property type="match status" value="1"/>
</dbReference>
<evidence type="ECO:0000313" key="15">
    <source>
        <dbReference type="Proteomes" id="UP000813444"/>
    </source>
</evidence>
<comment type="caution">
    <text evidence="14">The sequence shown here is derived from an EMBL/GenBank/DDBJ whole genome shotgun (WGS) entry which is preliminary data.</text>
</comment>
<evidence type="ECO:0000313" key="14">
    <source>
        <dbReference type="EMBL" id="KAH7308561.1"/>
    </source>
</evidence>
<dbReference type="InterPro" id="IPR011009">
    <property type="entry name" value="Kinase-like_dom_sf"/>
</dbReference>
<dbReference type="PANTHER" id="PTHR44329">
    <property type="entry name" value="SERINE/THREONINE-PROTEIN KINASE TNNI3K-RELATED"/>
    <property type="match status" value="1"/>
</dbReference>
<name>A0A8K0SCY2_9HYPO</name>
<evidence type="ECO:0000256" key="10">
    <source>
        <dbReference type="ARBA" id="ARBA00047899"/>
    </source>
</evidence>
<dbReference type="EC" id="2.7.11.1" evidence="3"/>
<comment type="catalytic activity">
    <reaction evidence="11">
        <text>L-seryl-[protein] + ATP = O-phospho-L-seryl-[protein] + ADP + H(+)</text>
        <dbReference type="Rhea" id="RHEA:17989"/>
        <dbReference type="Rhea" id="RHEA-COMP:9863"/>
        <dbReference type="Rhea" id="RHEA-COMP:11604"/>
        <dbReference type="ChEBI" id="CHEBI:15378"/>
        <dbReference type="ChEBI" id="CHEBI:29999"/>
        <dbReference type="ChEBI" id="CHEBI:30616"/>
        <dbReference type="ChEBI" id="CHEBI:83421"/>
        <dbReference type="ChEBI" id="CHEBI:456216"/>
        <dbReference type="EC" id="2.7.11.1"/>
    </reaction>
</comment>
<evidence type="ECO:0000256" key="9">
    <source>
        <dbReference type="ARBA" id="ARBA00033194"/>
    </source>
</evidence>
<evidence type="ECO:0000256" key="2">
    <source>
        <dbReference type="ARBA" id="ARBA00011534"/>
    </source>
</evidence>
<evidence type="ECO:0000256" key="4">
    <source>
        <dbReference type="ARBA" id="ARBA00013948"/>
    </source>
</evidence>
<keyword evidence="14" id="KW-0418">Kinase</keyword>
<dbReference type="OrthoDB" id="1668230at2759"/>
<evidence type="ECO:0000256" key="3">
    <source>
        <dbReference type="ARBA" id="ARBA00012513"/>
    </source>
</evidence>
<dbReference type="InterPro" id="IPR008266">
    <property type="entry name" value="Tyr_kinase_AS"/>
</dbReference>
<sequence>MTTHSETPTLSPLTLFTSDSPGLNDQSSSVSVEYIPIPGEWERKEHPTWPDAVFQIPKSGMPGQIYYIRKGYFICNGATARIERLPTGEIVKTPLENPLNPKAESMNRHGMEREYTVYQMLGDIPFIPKFIGWDPALCTLTLEHQRNGSLDDYMARCDADPTIRTKWAVQAAQALATLHAKEIKHADVAPRNFLLDGNLDIRICDFAGSSIPESPAPPSAPGPRYQARLWGQGYIPTEADDIFGLGSVLFFIMDGKEVFSGLDDEEIQCRFQRQEFPATEHLQFGRVIYGCWTGYFLTAEAVGDAILHG</sequence>
<dbReference type="InterPro" id="IPR000719">
    <property type="entry name" value="Prot_kinase_dom"/>
</dbReference>
<gene>
    <name evidence="14" type="ORF">B0I35DRAFT_380458</name>
</gene>
<evidence type="ECO:0000256" key="8">
    <source>
        <dbReference type="ARBA" id="ARBA00030980"/>
    </source>
</evidence>
<feature type="domain" description="Protein kinase" evidence="13">
    <location>
        <begin position="51"/>
        <end position="309"/>
    </location>
</feature>
<evidence type="ECO:0000256" key="7">
    <source>
        <dbReference type="ARBA" id="ARBA00022840"/>
    </source>
</evidence>
<accession>A0A8K0SCY2</accession>
<keyword evidence="7" id="KW-0067">ATP-binding</keyword>
<dbReference type="GO" id="GO:0004674">
    <property type="term" value="F:protein serine/threonine kinase activity"/>
    <property type="evidence" value="ECO:0007669"/>
    <property type="project" value="UniProtKB-EC"/>
</dbReference>
<dbReference type="Proteomes" id="UP000813444">
    <property type="component" value="Unassembled WGS sequence"/>
</dbReference>